<protein>
    <submittedName>
        <fullName evidence="1">Uncharacterized protein</fullName>
    </submittedName>
</protein>
<accession>A0AB37UMB0</accession>
<organism evidence="1 2">
    <name type="scientific">Chroococcidiopsis cubana SAG 39.79</name>
    <dbReference type="NCBI Taxonomy" id="388085"/>
    <lineage>
        <taxon>Bacteria</taxon>
        <taxon>Bacillati</taxon>
        <taxon>Cyanobacteriota</taxon>
        <taxon>Cyanophyceae</taxon>
        <taxon>Chroococcidiopsidales</taxon>
        <taxon>Chroococcidiopsidaceae</taxon>
        <taxon>Chroococcidiopsis</taxon>
    </lineage>
</organism>
<reference evidence="1 2" key="1">
    <citation type="journal article" date="2019" name="Genome Biol. Evol.">
        <title>Day and night: Metabolic profiles and evolutionary relationships of six axenic non-marine cyanobacteria.</title>
        <authorList>
            <person name="Will S.E."/>
            <person name="Henke P."/>
            <person name="Boedeker C."/>
            <person name="Huang S."/>
            <person name="Brinkmann H."/>
            <person name="Rohde M."/>
            <person name="Jarek M."/>
            <person name="Friedl T."/>
            <person name="Seufert S."/>
            <person name="Schumacher M."/>
            <person name="Overmann J."/>
            <person name="Neumann-Schaal M."/>
            <person name="Petersen J."/>
        </authorList>
    </citation>
    <scope>NUCLEOTIDE SEQUENCE [LARGE SCALE GENOMIC DNA]</scope>
    <source>
        <strain evidence="1 2">SAG 39.79</strain>
    </source>
</reference>
<evidence type="ECO:0000313" key="1">
    <source>
        <dbReference type="EMBL" id="RUT12558.1"/>
    </source>
</evidence>
<proteinExistence type="predicted"/>
<gene>
    <name evidence="1" type="ORF">DSM107010_21500</name>
</gene>
<dbReference type="EMBL" id="RSCK01000013">
    <property type="protein sequence ID" value="RUT12558.1"/>
    <property type="molecule type" value="Genomic_DNA"/>
</dbReference>
<dbReference type="Proteomes" id="UP000282574">
    <property type="component" value="Unassembled WGS sequence"/>
</dbReference>
<comment type="caution">
    <text evidence="1">The sequence shown here is derived from an EMBL/GenBank/DDBJ whole genome shotgun (WGS) entry which is preliminary data.</text>
</comment>
<dbReference type="AlphaFoldDB" id="A0AB37UMB0"/>
<evidence type="ECO:0000313" key="2">
    <source>
        <dbReference type="Proteomes" id="UP000282574"/>
    </source>
</evidence>
<name>A0AB37UMB0_9CYAN</name>
<keyword evidence="2" id="KW-1185">Reference proteome</keyword>
<sequence length="83" mass="9103">MIFLTTADVREISTKTRFEASTKRVGVWHSIGCEVPGSFNNLQLGQASLRNPEVYILNLTLPESIGPGMPGRLFLNPSNSDPD</sequence>